<comment type="pathway">
    <text evidence="2 12">Amino-acid biosynthesis; L-histidine biosynthesis; L-histidine from 5-phospho-alpha-D-ribose 1-diphosphate: step 7/9.</text>
</comment>
<name>A0A9D7XNH5_9BACT</name>
<keyword evidence="7 12" id="KW-0028">Amino-acid biosynthesis</keyword>
<comment type="pathway">
    <text evidence="3">Lipid metabolism.</text>
</comment>
<evidence type="ECO:0000259" key="13">
    <source>
        <dbReference type="Pfam" id="PF00155"/>
    </source>
</evidence>
<evidence type="ECO:0000256" key="7">
    <source>
        <dbReference type="ARBA" id="ARBA00022605"/>
    </source>
</evidence>
<dbReference type="Pfam" id="PF00155">
    <property type="entry name" value="Aminotran_1_2"/>
    <property type="match status" value="1"/>
</dbReference>
<evidence type="ECO:0000256" key="11">
    <source>
        <dbReference type="ARBA" id="ARBA00047481"/>
    </source>
</evidence>
<feature type="domain" description="Aminotransferase class I/classII large" evidence="13">
    <location>
        <begin position="43"/>
        <end position="339"/>
    </location>
</feature>
<comment type="cofactor">
    <cofactor evidence="1 12">
        <name>pyridoxal 5'-phosphate</name>
        <dbReference type="ChEBI" id="CHEBI:597326"/>
    </cofactor>
</comment>
<dbReference type="AlphaFoldDB" id="A0A9D7XNH5"/>
<dbReference type="GO" id="GO:0030170">
    <property type="term" value="F:pyridoxal phosphate binding"/>
    <property type="evidence" value="ECO:0007669"/>
    <property type="project" value="InterPro"/>
</dbReference>
<dbReference type="InterPro" id="IPR005861">
    <property type="entry name" value="HisP_aminotrans"/>
</dbReference>
<evidence type="ECO:0000256" key="10">
    <source>
        <dbReference type="ARBA" id="ARBA00023102"/>
    </source>
</evidence>
<dbReference type="CDD" id="cd00609">
    <property type="entry name" value="AAT_like"/>
    <property type="match status" value="1"/>
</dbReference>
<comment type="catalytic activity">
    <reaction evidence="11 12">
        <text>L-histidinol phosphate + 2-oxoglutarate = 3-(imidazol-4-yl)-2-oxopropyl phosphate + L-glutamate</text>
        <dbReference type="Rhea" id="RHEA:23744"/>
        <dbReference type="ChEBI" id="CHEBI:16810"/>
        <dbReference type="ChEBI" id="CHEBI:29985"/>
        <dbReference type="ChEBI" id="CHEBI:57766"/>
        <dbReference type="ChEBI" id="CHEBI:57980"/>
        <dbReference type="EC" id="2.6.1.9"/>
    </reaction>
</comment>
<keyword evidence="9 12" id="KW-0663">Pyridoxal phosphate</keyword>
<evidence type="ECO:0000256" key="3">
    <source>
        <dbReference type="ARBA" id="ARBA00005189"/>
    </source>
</evidence>
<dbReference type="Proteomes" id="UP000808337">
    <property type="component" value="Unassembled WGS sequence"/>
</dbReference>
<comment type="similarity">
    <text evidence="4 12">Belongs to the class-II pyridoxal-phosphate-dependent aminotransferase family. Histidinol-phosphate aminotransferase subfamily.</text>
</comment>
<dbReference type="EC" id="2.6.1.9" evidence="12"/>
<proteinExistence type="inferred from homology"/>
<sequence length="345" mass="39642">MDNNIQQLVRHNIQNLVSYSSAREEYPGRKGVFLDANENPYGIYNRYPDPHQSALKQQLAELKKVKSNQIFIGNGSDEVIDLAFRIFCEPHKDKALTFFPTYGMYEVSANINAVELIKQPLTTEFQIDINNLHPFLSDEKLKLIFICSPNNPTGNLFHTEDIEYILNHCKGIVLIDEAYIDFCSQPSFIEKINTYPNLIVSQTLSKAWGLAGIRLGLAYMNEDILFYYNKVKSPYNISAINQQAGLDIVRKPVEYNQKVSEILIEKEKLKQKLQQIKCIQKIYPSDANFFLVAVDDANHLYNRLIEKHIIIRNRNSLVNNCVRITIGTPQENKQLLKALREISNG</sequence>
<protein>
    <recommendedName>
        <fullName evidence="12">Histidinol-phosphate aminotransferase</fullName>
        <ecNumber evidence="12">2.6.1.9</ecNumber>
    </recommendedName>
    <alternativeName>
        <fullName evidence="12">Imidazole acetol-phosphate transaminase</fullName>
    </alternativeName>
</protein>
<evidence type="ECO:0000256" key="6">
    <source>
        <dbReference type="ARBA" id="ARBA00022576"/>
    </source>
</evidence>
<dbReference type="Gene3D" id="3.40.640.10">
    <property type="entry name" value="Type I PLP-dependent aspartate aminotransferase-like (Major domain)"/>
    <property type="match status" value="1"/>
</dbReference>
<keyword evidence="8 12" id="KW-0808">Transferase</keyword>
<evidence type="ECO:0000256" key="12">
    <source>
        <dbReference type="HAMAP-Rule" id="MF_01023"/>
    </source>
</evidence>
<keyword evidence="6 12" id="KW-0032">Aminotransferase</keyword>
<comment type="caution">
    <text evidence="14">The sequence shown here is derived from an EMBL/GenBank/DDBJ whole genome shotgun (WGS) entry which is preliminary data.</text>
</comment>
<dbReference type="InterPro" id="IPR015422">
    <property type="entry name" value="PyrdxlP-dep_Trfase_small"/>
</dbReference>
<dbReference type="InterPro" id="IPR004839">
    <property type="entry name" value="Aminotransferase_I/II_large"/>
</dbReference>
<comment type="subunit">
    <text evidence="5 12">Homodimer.</text>
</comment>
<dbReference type="InterPro" id="IPR015421">
    <property type="entry name" value="PyrdxlP-dep_Trfase_major"/>
</dbReference>
<dbReference type="NCBIfam" id="TIGR01141">
    <property type="entry name" value="hisC"/>
    <property type="match status" value="1"/>
</dbReference>
<dbReference type="GO" id="GO:0000105">
    <property type="term" value="P:L-histidine biosynthetic process"/>
    <property type="evidence" value="ECO:0007669"/>
    <property type="project" value="UniProtKB-UniRule"/>
</dbReference>
<reference evidence="14 15" key="1">
    <citation type="submission" date="2020-10" db="EMBL/GenBank/DDBJ databases">
        <title>Connecting structure to function with the recovery of over 1000 high-quality activated sludge metagenome-assembled genomes encoding full-length rRNA genes using long-read sequencing.</title>
        <authorList>
            <person name="Singleton C.M."/>
            <person name="Petriglieri F."/>
            <person name="Kristensen J.M."/>
            <person name="Kirkegaard R.H."/>
            <person name="Michaelsen T.Y."/>
            <person name="Andersen M.H."/>
            <person name="Karst S.M."/>
            <person name="Dueholm M.S."/>
            <person name="Nielsen P.H."/>
            <person name="Albertsen M."/>
        </authorList>
    </citation>
    <scope>NUCLEOTIDE SEQUENCE [LARGE SCALE GENOMIC DNA]</scope>
    <source>
        <strain evidence="14">Ribe_18-Q3-R11-54_MAXAC.273</strain>
    </source>
</reference>
<evidence type="ECO:0000256" key="4">
    <source>
        <dbReference type="ARBA" id="ARBA00007970"/>
    </source>
</evidence>
<dbReference type="EMBL" id="JADKGY010000001">
    <property type="protein sequence ID" value="MBK9981011.1"/>
    <property type="molecule type" value="Genomic_DNA"/>
</dbReference>
<dbReference type="InterPro" id="IPR015424">
    <property type="entry name" value="PyrdxlP-dep_Trfase"/>
</dbReference>
<accession>A0A9D7XNH5</accession>
<evidence type="ECO:0000313" key="14">
    <source>
        <dbReference type="EMBL" id="MBK9981011.1"/>
    </source>
</evidence>
<evidence type="ECO:0000256" key="9">
    <source>
        <dbReference type="ARBA" id="ARBA00022898"/>
    </source>
</evidence>
<evidence type="ECO:0000256" key="5">
    <source>
        <dbReference type="ARBA" id="ARBA00011738"/>
    </source>
</evidence>
<dbReference type="PROSITE" id="PS00599">
    <property type="entry name" value="AA_TRANSFER_CLASS_2"/>
    <property type="match status" value="1"/>
</dbReference>
<evidence type="ECO:0000256" key="2">
    <source>
        <dbReference type="ARBA" id="ARBA00005011"/>
    </source>
</evidence>
<dbReference type="InterPro" id="IPR001917">
    <property type="entry name" value="Aminotrans_II_pyridoxalP_BS"/>
</dbReference>
<dbReference type="GO" id="GO:0004400">
    <property type="term" value="F:histidinol-phosphate transaminase activity"/>
    <property type="evidence" value="ECO:0007669"/>
    <property type="project" value="UniProtKB-UniRule"/>
</dbReference>
<keyword evidence="10 12" id="KW-0368">Histidine biosynthesis</keyword>
<dbReference type="HAMAP" id="MF_01023">
    <property type="entry name" value="HisC_aminotrans_2"/>
    <property type="match status" value="1"/>
</dbReference>
<gene>
    <name evidence="12 14" type="primary">hisC</name>
    <name evidence="14" type="ORF">IPP15_01070</name>
</gene>
<dbReference type="SUPFAM" id="SSF53383">
    <property type="entry name" value="PLP-dependent transferases"/>
    <property type="match status" value="1"/>
</dbReference>
<organism evidence="14 15">
    <name type="scientific">Candidatus Opimibacter skivensis</name>
    <dbReference type="NCBI Taxonomy" id="2982028"/>
    <lineage>
        <taxon>Bacteria</taxon>
        <taxon>Pseudomonadati</taxon>
        <taxon>Bacteroidota</taxon>
        <taxon>Saprospiria</taxon>
        <taxon>Saprospirales</taxon>
        <taxon>Saprospiraceae</taxon>
        <taxon>Candidatus Opimibacter</taxon>
    </lineage>
</organism>
<dbReference type="Gene3D" id="3.90.1150.10">
    <property type="entry name" value="Aspartate Aminotransferase, domain 1"/>
    <property type="match status" value="1"/>
</dbReference>
<dbReference type="PANTHER" id="PTHR42885">
    <property type="entry name" value="HISTIDINOL-PHOSPHATE AMINOTRANSFERASE-RELATED"/>
    <property type="match status" value="1"/>
</dbReference>
<feature type="modified residue" description="N6-(pyridoxal phosphate)lysine" evidence="12">
    <location>
        <position position="206"/>
    </location>
</feature>
<evidence type="ECO:0000256" key="1">
    <source>
        <dbReference type="ARBA" id="ARBA00001933"/>
    </source>
</evidence>
<dbReference type="PANTHER" id="PTHR42885:SF2">
    <property type="entry name" value="HISTIDINOL-PHOSPHATE AMINOTRANSFERASE"/>
    <property type="match status" value="1"/>
</dbReference>
<evidence type="ECO:0000256" key="8">
    <source>
        <dbReference type="ARBA" id="ARBA00022679"/>
    </source>
</evidence>
<evidence type="ECO:0000313" key="15">
    <source>
        <dbReference type="Proteomes" id="UP000808337"/>
    </source>
</evidence>